<keyword evidence="5" id="KW-0472">Membrane</keyword>
<feature type="compositionally biased region" description="Basic and acidic residues" evidence="9">
    <location>
        <begin position="532"/>
        <end position="544"/>
    </location>
</feature>
<reference evidence="11 12" key="3">
    <citation type="submission" date="2019-11" db="EMBL/GenBank/DDBJ databases">
        <title>A de novo genome assembly of a pear dwarfing rootstock.</title>
        <authorList>
            <person name="Wang F."/>
            <person name="Wang J."/>
            <person name="Li S."/>
            <person name="Zhang Y."/>
            <person name="Fang M."/>
            <person name="Ma L."/>
            <person name="Zhao Y."/>
            <person name="Jiang S."/>
        </authorList>
    </citation>
    <scope>NUCLEOTIDE SEQUENCE [LARGE SCALE GENOMIC DNA]</scope>
    <source>
        <strain evidence="11">S2</strain>
        <tissue evidence="11">Leaf</tissue>
    </source>
</reference>
<dbReference type="InterPro" id="IPR036869">
    <property type="entry name" value="J_dom_sf"/>
</dbReference>
<dbReference type="SMART" id="SM00015">
    <property type="entry name" value="IQ"/>
    <property type="match status" value="1"/>
</dbReference>
<comment type="similarity">
    <text evidence="6">Belongs to the IQD family.</text>
</comment>
<feature type="region of interest" description="Disordered" evidence="9">
    <location>
        <begin position="390"/>
        <end position="411"/>
    </location>
</feature>
<feature type="region of interest" description="Disordered" evidence="9">
    <location>
        <begin position="430"/>
        <end position="570"/>
    </location>
</feature>
<dbReference type="EMBL" id="SMOL01000143">
    <property type="protein sequence ID" value="KAB2630798.1"/>
    <property type="molecule type" value="Genomic_DNA"/>
</dbReference>
<dbReference type="InterPro" id="IPR001623">
    <property type="entry name" value="DnaJ_domain"/>
</dbReference>
<evidence type="ECO:0000256" key="2">
    <source>
        <dbReference type="ARBA" id="ARBA00022792"/>
    </source>
</evidence>
<evidence type="ECO:0000256" key="5">
    <source>
        <dbReference type="ARBA" id="ARBA00023136"/>
    </source>
</evidence>
<reference evidence="11 12" key="1">
    <citation type="submission" date="2019-09" db="EMBL/GenBank/DDBJ databases">
        <authorList>
            <person name="Ou C."/>
        </authorList>
    </citation>
    <scope>NUCLEOTIDE SEQUENCE [LARGE SCALE GENOMIC DNA]</scope>
    <source>
        <strain evidence="11">S2</strain>
        <tissue evidence="11">Leaf</tissue>
    </source>
</reference>
<dbReference type="SMART" id="SM00271">
    <property type="entry name" value="DnaJ"/>
    <property type="match status" value="1"/>
</dbReference>
<dbReference type="FunFam" id="1.10.287.110:FF:000001">
    <property type="entry name" value="Import inner membrane translocase subunit tim14"/>
    <property type="match status" value="1"/>
</dbReference>
<dbReference type="CDD" id="cd06257">
    <property type="entry name" value="DnaJ"/>
    <property type="match status" value="1"/>
</dbReference>
<dbReference type="PANTHER" id="PTHR32295">
    <property type="entry name" value="IQ-DOMAIN 5-RELATED"/>
    <property type="match status" value="1"/>
</dbReference>
<evidence type="ECO:0000256" key="6">
    <source>
        <dbReference type="ARBA" id="ARBA00024341"/>
    </source>
</evidence>
<dbReference type="PROSITE" id="PS50096">
    <property type="entry name" value="IQ"/>
    <property type="match status" value="1"/>
</dbReference>
<reference evidence="12" key="2">
    <citation type="submission" date="2019-10" db="EMBL/GenBank/DDBJ databases">
        <title>A de novo genome assembly of a pear dwarfing rootstock.</title>
        <authorList>
            <person name="Wang F."/>
            <person name="Wang J."/>
            <person name="Li S."/>
            <person name="Zhang Y."/>
            <person name="Fang M."/>
            <person name="Ma L."/>
            <person name="Zhao Y."/>
            <person name="Jiang S."/>
        </authorList>
    </citation>
    <scope>NUCLEOTIDE SEQUENCE [LARGE SCALE GENOMIC DNA]</scope>
</reference>
<keyword evidence="2" id="KW-0999">Mitochondrion inner membrane</keyword>
<comment type="caution">
    <text evidence="11">The sequence shown here is derived from an EMBL/GenBank/DDBJ whole genome shotgun (WGS) entry which is preliminary data.</text>
</comment>
<dbReference type="Pfam" id="PF00612">
    <property type="entry name" value="IQ"/>
    <property type="match status" value="1"/>
</dbReference>
<dbReference type="GO" id="GO:0005516">
    <property type="term" value="F:calmodulin binding"/>
    <property type="evidence" value="ECO:0007669"/>
    <property type="project" value="UniProtKB-KW"/>
</dbReference>
<evidence type="ECO:0000256" key="7">
    <source>
        <dbReference type="ARBA" id="ARBA00059031"/>
    </source>
</evidence>
<keyword evidence="4" id="KW-0496">Mitochondrion</keyword>
<comment type="subunit">
    <text evidence="8">Probable component of the PAM complex at least composed of a mitochondrial HSP70 protein, TIMM44 and TIMM14. The complex interacts with the TIMM23 component of the TIM17:23 complex.</text>
</comment>
<dbReference type="GO" id="GO:0005743">
    <property type="term" value="C:mitochondrial inner membrane"/>
    <property type="evidence" value="ECO:0007669"/>
    <property type="project" value="UniProtKB-SubCell"/>
</dbReference>
<dbReference type="Proteomes" id="UP000327157">
    <property type="component" value="Chromosome 12"/>
</dbReference>
<dbReference type="InterPro" id="IPR000048">
    <property type="entry name" value="IQ_motif_EF-hand-BS"/>
</dbReference>
<sequence>MFLPSALDNGSYFFLLIFTQHSFLSRVINNGLYFCIDHDAINIEGRWSPIGCCSYPSSSCNTFCLVGGKIVRRGERGGPISLKLPFEICHFWISSRNVKEMGKKGWFSSVKKALSPDSKEKKEQRSDKSKKKWFGKQKYPEFESTSYQPSTILPPLPPREEVKLTNAENEQNSDAYSVPVTTTVSTTAVAEPVVSLAPPTQVAVEVVRLPTITHYAGKSREEVAAIKIQTAFRGYLARRALRALRGLVRLKSLIEGSVVKRQATNTLRCMQTLSRVQSQIRSRRIRMLEENQALQRQLLLKHAKELETLRLGDEWDDSIQSKEQVEANLLSKHEATMRRERALAYAFSHQKNGKNTTKSVNPMFMDPSNPTWGWSWLERWMAARPWESRGMTDKDMQDDHASVKSASRSMSAGEINKSYAHYLLNSDKQSPIASEKPSHPGFRSPSTPSRPASKVARKLKPAASPRGSRGPDDDTKSMVSVQSTQFRRHSIAGSSVRDDESLDSSPAVPSYMVPTKSARAKSRLQSPAEKNGITEKDSPPESAKKRLSFPASPARPRRHSGPPRVDSSIITENKTTNIGVTPLVGGIAVAAAAYAGRYSIQAWQAFKARPPTARLQKFYEGGFQSTMTKREAALILGVRETTPKDKIREAHRRVMVANHPDAGGSHYLASKINEAKEMMLGRTKGTGSAF</sequence>
<evidence type="ECO:0000313" key="12">
    <source>
        <dbReference type="Proteomes" id="UP000327157"/>
    </source>
</evidence>
<dbReference type="Gene3D" id="1.20.5.1190">
    <property type="entry name" value="iswi atpase"/>
    <property type="match status" value="1"/>
</dbReference>
<evidence type="ECO:0000256" key="8">
    <source>
        <dbReference type="ARBA" id="ARBA00063640"/>
    </source>
</evidence>
<dbReference type="OrthoDB" id="1923765at2759"/>
<comment type="subcellular location">
    <subcellularLocation>
        <location evidence="1">Mitochondrion inner membrane</location>
    </subcellularLocation>
</comment>
<name>A0A5N5HTC5_9ROSA</name>
<gene>
    <name evidence="11" type="ORF">D8674_008317</name>
</gene>
<feature type="domain" description="J" evidence="10">
    <location>
        <begin position="630"/>
        <end position="684"/>
    </location>
</feature>
<comment type="function">
    <text evidence="7">Component of the PAM complex, a complex required for the translocation of transit peptide-containing proteins from the inner membrane into the mitochondrial matrix in an ATP-dependent manner.</text>
</comment>
<evidence type="ECO:0000259" key="10">
    <source>
        <dbReference type="SMART" id="SM00271"/>
    </source>
</evidence>
<evidence type="ECO:0000256" key="1">
    <source>
        <dbReference type="ARBA" id="ARBA00004273"/>
    </source>
</evidence>
<evidence type="ECO:0000256" key="9">
    <source>
        <dbReference type="SAM" id="MobiDB-lite"/>
    </source>
</evidence>
<protein>
    <submittedName>
        <fullName evidence="11">Protein IQ-DOMAIN 1-like</fullName>
    </submittedName>
</protein>
<keyword evidence="3" id="KW-0112">Calmodulin-binding</keyword>
<keyword evidence="12" id="KW-1185">Reference proteome</keyword>
<evidence type="ECO:0000256" key="4">
    <source>
        <dbReference type="ARBA" id="ARBA00023128"/>
    </source>
</evidence>
<accession>A0A5N5HTC5</accession>
<dbReference type="Gene3D" id="1.10.287.110">
    <property type="entry name" value="DnaJ domain"/>
    <property type="match status" value="1"/>
</dbReference>
<evidence type="ECO:0000313" key="11">
    <source>
        <dbReference type="EMBL" id="KAB2630798.1"/>
    </source>
</evidence>
<proteinExistence type="inferred from homology"/>
<feature type="compositionally biased region" description="Basic and acidic residues" evidence="9">
    <location>
        <begin position="390"/>
        <end position="402"/>
    </location>
</feature>
<dbReference type="PANTHER" id="PTHR32295:SF175">
    <property type="entry name" value="PROTEIN IQ-DOMAIN 2"/>
    <property type="match status" value="1"/>
</dbReference>
<dbReference type="SUPFAM" id="SSF46565">
    <property type="entry name" value="Chaperone J-domain"/>
    <property type="match status" value="1"/>
</dbReference>
<dbReference type="AlphaFoldDB" id="A0A5N5HTC5"/>
<evidence type="ECO:0000256" key="3">
    <source>
        <dbReference type="ARBA" id="ARBA00022860"/>
    </source>
</evidence>
<organism evidence="11 12">
    <name type="scientific">Pyrus ussuriensis x Pyrus communis</name>
    <dbReference type="NCBI Taxonomy" id="2448454"/>
    <lineage>
        <taxon>Eukaryota</taxon>
        <taxon>Viridiplantae</taxon>
        <taxon>Streptophyta</taxon>
        <taxon>Embryophyta</taxon>
        <taxon>Tracheophyta</taxon>
        <taxon>Spermatophyta</taxon>
        <taxon>Magnoliopsida</taxon>
        <taxon>eudicotyledons</taxon>
        <taxon>Gunneridae</taxon>
        <taxon>Pentapetalae</taxon>
        <taxon>rosids</taxon>
        <taxon>fabids</taxon>
        <taxon>Rosales</taxon>
        <taxon>Rosaceae</taxon>
        <taxon>Amygdaloideae</taxon>
        <taxon>Maleae</taxon>
        <taxon>Pyrus</taxon>
    </lineage>
</organism>